<comment type="caution">
    <text evidence="1">The sequence shown here is derived from an EMBL/GenBank/DDBJ whole genome shotgun (WGS) entry which is preliminary data.</text>
</comment>
<accession>A0AB33XTU9</accession>
<evidence type="ECO:0000313" key="2">
    <source>
        <dbReference type="Proteomes" id="UP000009352"/>
    </source>
</evidence>
<reference evidence="1 2" key="1">
    <citation type="journal article" date="2013" name="Genome Announc.">
        <title>Draft Genome Sequence of Staphylococcus simulans UMC-CNS-990, Isolated from a Case of Chronic Bovine Mastitis.</title>
        <authorList>
            <person name="Calcutt M.J."/>
            <person name="Foecking M.F."/>
            <person name="Hsieh H.Y."/>
            <person name="Perry J."/>
            <person name="Stewart G.C."/>
            <person name="Middleton J.R."/>
        </authorList>
    </citation>
    <scope>NUCLEOTIDE SEQUENCE [LARGE SCALE GENOMIC DNA]</scope>
    <source>
        <strain evidence="1 2">LRHMDP3</strain>
    </source>
</reference>
<protein>
    <submittedName>
        <fullName evidence="1">Uncharacterized protein</fullName>
    </submittedName>
</protein>
<name>A0AB33XTU9_LACRH</name>
<dbReference type="AlphaFoldDB" id="A0AB33XTU9"/>
<organism evidence="1 2">
    <name type="scientific">Lacticaseibacillus rhamnosus LRHMDP3</name>
    <dbReference type="NCBI Taxonomy" id="1203259"/>
    <lineage>
        <taxon>Bacteria</taxon>
        <taxon>Bacillati</taxon>
        <taxon>Bacillota</taxon>
        <taxon>Bacilli</taxon>
        <taxon>Lactobacillales</taxon>
        <taxon>Lactobacillaceae</taxon>
        <taxon>Lacticaseibacillus</taxon>
    </lineage>
</organism>
<gene>
    <name evidence="1" type="ORF">LRHMDP3_1684</name>
</gene>
<dbReference type="EMBL" id="AMQX01000008">
    <property type="protein sequence ID" value="EKS50513.1"/>
    <property type="molecule type" value="Genomic_DNA"/>
</dbReference>
<evidence type="ECO:0000313" key="1">
    <source>
        <dbReference type="EMBL" id="EKS50513.1"/>
    </source>
</evidence>
<sequence>MRYLIKHERQDINHSDYIYQELSSNYNLTPLFTSSNFN</sequence>
<proteinExistence type="predicted"/>
<dbReference type="Proteomes" id="UP000009352">
    <property type="component" value="Unassembled WGS sequence"/>
</dbReference>